<dbReference type="AlphaFoldDB" id="A0AAV8QIJ1"/>
<sequence length="178" mass="20465">MASLCGAGARHCCPKPRSSKLGGFMNLFISFMYELRAKPVLHLQTNNLWNHVFDEHSINSMHKTLAQTHSSQDKSRFFFVGEVGLGEKTWRGFLPASVKERIKRNQGKLQVFFCFSNHHESQRVAYFTSRDRDMTRAGTVCDRVDWHTKCRRADEALISSSAVMVQADTTRMRIPPWI</sequence>
<keyword evidence="2" id="KW-1185">Reference proteome</keyword>
<name>A0AAV8QIJ1_ENSVE</name>
<accession>A0AAV8QIJ1</accession>
<evidence type="ECO:0000313" key="2">
    <source>
        <dbReference type="Proteomes" id="UP001222027"/>
    </source>
</evidence>
<evidence type="ECO:0000313" key="1">
    <source>
        <dbReference type="EMBL" id="KAJ8471512.1"/>
    </source>
</evidence>
<gene>
    <name evidence="1" type="ORF">OPV22_025855</name>
</gene>
<dbReference type="EMBL" id="JAQQAF010000007">
    <property type="protein sequence ID" value="KAJ8471512.1"/>
    <property type="molecule type" value="Genomic_DNA"/>
</dbReference>
<dbReference type="Proteomes" id="UP001222027">
    <property type="component" value="Unassembled WGS sequence"/>
</dbReference>
<proteinExistence type="predicted"/>
<organism evidence="1 2">
    <name type="scientific">Ensete ventricosum</name>
    <name type="common">Abyssinian banana</name>
    <name type="synonym">Musa ensete</name>
    <dbReference type="NCBI Taxonomy" id="4639"/>
    <lineage>
        <taxon>Eukaryota</taxon>
        <taxon>Viridiplantae</taxon>
        <taxon>Streptophyta</taxon>
        <taxon>Embryophyta</taxon>
        <taxon>Tracheophyta</taxon>
        <taxon>Spermatophyta</taxon>
        <taxon>Magnoliopsida</taxon>
        <taxon>Liliopsida</taxon>
        <taxon>Zingiberales</taxon>
        <taxon>Musaceae</taxon>
        <taxon>Ensete</taxon>
    </lineage>
</organism>
<reference evidence="1 2" key="1">
    <citation type="submission" date="2022-12" db="EMBL/GenBank/DDBJ databases">
        <title>Chromosome-scale assembly of the Ensete ventricosum genome.</title>
        <authorList>
            <person name="Dussert Y."/>
            <person name="Stocks J."/>
            <person name="Wendawek A."/>
            <person name="Woldeyes F."/>
            <person name="Nichols R.A."/>
            <person name="Borrell J.S."/>
        </authorList>
    </citation>
    <scope>NUCLEOTIDE SEQUENCE [LARGE SCALE GENOMIC DNA]</scope>
    <source>
        <strain evidence="2">cv. Maze</strain>
        <tissue evidence="1">Seeds</tissue>
    </source>
</reference>
<comment type="caution">
    <text evidence="1">The sequence shown here is derived from an EMBL/GenBank/DDBJ whole genome shotgun (WGS) entry which is preliminary data.</text>
</comment>
<protein>
    <submittedName>
        <fullName evidence="1">Uncharacterized protein</fullName>
    </submittedName>
</protein>